<dbReference type="PANTHER" id="PTHR34130">
    <property type="entry name" value="OS08G0243800 PROTEIN"/>
    <property type="match status" value="1"/>
</dbReference>
<proteinExistence type="predicted"/>
<feature type="compositionally biased region" description="Low complexity" evidence="1">
    <location>
        <begin position="39"/>
        <end position="53"/>
    </location>
</feature>
<feature type="compositionally biased region" description="Basic and acidic residues" evidence="1">
    <location>
        <begin position="104"/>
        <end position="119"/>
    </location>
</feature>
<feature type="region of interest" description="Disordered" evidence="1">
    <location>
        <begin position="1"/>
        <end position="57"/>
    </location>
</feature>
<comment type="caution">
    <text evidence="2">The sequence shown here is derived from an EMBL/GenBank/DDBJ whole genome shotgun (WGS) entry which is preliminary data.</text>
</comment>
<accession>A0AA88AUR6</accession>
<reference evidence="2" key="1">
    <citation type="submission" date="2023-07" db="EMBL/GenBank/DDBJ databases">
        <title>draft genome sequence of fig (Ficus carica).</title>
        <authorList>
            <person name="Takahashi T."/>
            <person name="Nishimura K."/>
        </authorList>
    </citation>
    <scope>NUCLEOTIDE SEQUENCE</scope>
</reference>
<name>A0AA88AUR6_FICCA</name>
<feature type="compositionally biased region" description="Low complexity" evidence="1">
    <location>
        <begin position="120"/>
        <end position="135"/>
    </location>
</feature>
<feature type="region of interest" description="Disordered" evidence="1">
    <location>
        <begin position="224"/>
        <end position="247"/>
    </location>
</feature>
<dbReference type="EMBL" id="BTGU01000040">
    <property type="protein sequence ID" value="GMN52066.1"/>
    <property type="molecule type" value="Genomic_DNA"/>
</dbReference>
<protein>
    <submittedName>
        <fullName evidence="2">Uncharacterized protein</fullName>
    </submittedName>
</protein>
<dbReference type="Proteomes" id="UP001187192">
    <property type="component" value="Unassembled WGS sequence"/>
</dbReference>
<dbReference type="PANTHER" id="PTHR34130:SF3">
    <property type="entry name" value="DUF1645 FAMILY PROTEIN"/>
    <property type="match status" value="1"/>
</dbReference>
<organism evidence="2 3">
    <name type="scientific">Ficus carica</name>
    <name type="common">Common fig</name>
    <dbReference type="NCBI Taxonomy" id="3494"/>
    <lineage>
        <taxon>Eukaryota</taxon>
        <taxon>Viridiplantae</taxon>
        <taxon>Streptophyta</taxon>
        <taxon>Embryophyta</taxon>
        <taxon>Tracheophyta</taxon>
        <taxon>Spermatophyta</taxon>
        <taxon>Magnoliopsida</taxon>
        <taxon>eudicotyledons</taxon>
        <taxon>Gunneridae</taxon>
        <taxon>Pentapetalae</taxon>
        <taxon>rosids</taxon>
        <taxon>fabids</taxon>
        <taxon>Rosales</taxon>
        <taxon>Moraceae</taxon>
        <taxon>Ficeae</taxon>
        <taxon>Ficus</taxon>
    </lineage>
</organism>
<feature type="compositionally biased region" description="Basic and acidic residues" evidence="1">
    <location>
        <begin position="7"/>
        <end position="16"/>
    </location>
</feature>
<feature type="region of interest" description="Disordered" evidence="1">
    <location>
        <begin position="96"/>
        <end position="140"/>
    </location>
</feature>
<feature type="compositionally biased region" description="Acidic residues" evidence="1">
    <location>
        <begin position="17"/>
        <end position="26"/>
    </location>
</feature>
<gene>
    <name evidence="2" type="ORF">TIFTF001_021209</name>
</gene>
<dbReference type="AlphaFoldDB" id="A0AA88AUR6"/>
<evidence type="ECO:0000313" key="2">
    <source>
        <dbReference type="EMBL" id="GMN52066.1"/>
    </source>
</evidence>
<sequence>MEIIDDNLDHHHVHDQEDQEEEEEEALSLSELPLGQKMSYTTNTSTNSNPNRRSASEPPELFEFFSDLSSVDSNNMCSAEDIIFCGRLVPFREQSPPKFNYPEEIDKKQISGFRRRSESLSELPSSGVSRSGSSSKARMVMRNSRSLDYQKLRNNNSAVSAALDIERNPSIKSVGKVSDVSSKKAATRLRWSSFLMFGTVKFPAEMELGDIKSRQARRNVPITTTIFPPMDPGGNFPVSRSNSSKSGGGGSWRLLKALSCKDHASVAVTASFYVPQV</sequence>
<evidence type="ECO:0000313" key="3">
    <source>
        <dbReference type="Proteomes" id="UP001187192"/>
    </source>
</evidence>
<keyword evidence="3" id="KW-1185">Reference proteome</keyword>
<evidence type="ECO:0000256" key="1">
    <source>
        <dbReference type="SAM" id="MobiDB-lite"/>
    </source>
</evidence>